<dbReference type="PANTHER" id="PTHR40446:SF2">
    <property type="entry name" value="N-ACETYLGLUCOSAMINE-1-PHOSPHODIESTER ALPHA-N-ACETYLGLUCOSAMINIDASE"/>
    <property type="match status" value="1"/>
</dbReference>
<keyword evidence="1" id="KW-0732">Signal</keyword>
<keyword evidence="4" id="KW-1185">Reference proteome</keyword>
<feature type="domain" description="Phosphodiester glycosidase" evidence="2">
    <location>
        <begin position="223"/>
        <end position="397"/>
    </location>
</feature>
<dbReference type="RefSeq" id="WP_285488673.1">
    <property type="nucleotide sequence ID" value="NZ_BSTI01000013.1"/>
</dbReference>
<reference evidence="3" key="1">
    <citation type="submission" date="2023-03" db="EMBL/GenBank/DDBJ databases">
        <title>Amycolatopsis taiwanensis NBRC 103393.</title>
        <authorList>
            <person name="Ichikawa N."/>
            <person name="Sato H."/>
            <person name="Tonouchi N."/>
        </authorList>
    </citation>
    <scope>NUCLEOTIDE SEQUENCE</scope>
    <source>
        <strain evidence="3">NBRC 103393</strain>
    </source>
</reference>
<comment type="caution">
    <text evidence="3">The sequence shown here is derived from an EMBL/GenBank/DDBJ whole genome shotgun (WGS) entry which is preliminary data.</text>
</comment>
<evidence type="ECO:0000259" key="2">
    <source>
        <dbReference type="Pfam" id="PF09992"/>
    </source>
</evidence>
<feature type="signal peptide" evidence="1">
    <location>
        <begin position="1"/>
        <end position="32"/>
    </location>
</feature>
<feature type="chain" id="PRO_5040927737" description="Phosphodiester glycosidase domain-containing protein" evidence="1">
    <location>
        <begin position="33"/>
        <end position="400"/>
    </location>
</feature>
<evidence type="ECO:0000313" key="3">
    <source>
        <dbReference type="EMBL" id="GLY68884.1"/>
    </source>
</evidence>
<dbReference type="PROSITE" id="PS51318">
    <property type="entry name" value="TAT"/>
    <property type="match status" value="1"/>
</dbReference>
<dbReference type="InterPro" id="IPR018711">
    <property type="entry name" value="NAGPA"/>
</dbReference>
<proteinExistence type="predicted"/>
<dbReference type="EMBL" id="BSTI01000013">
    <property type="protein sequence ID" value="GLY68884.1"/>
    <property type="molecule type" value="Genomic_DNA"/>
</dbReference>
<sequence>MNRHVCRRTVSAVCAALAVTLAPVLASLPASAAEAVAPGVTYESFTVTSAHGPVVGYLVRADLRNPQVSLDLLHPASIGARETVSGMATAQHAVAGVNGDFFNISETHEGVPATGSSVGPEIAEGRDLKFAVPDGQRFGPAMAPGDSTRDVFGMGVDHRARLATLELAGTAHTSRGTFAVDGLNQYALPVDGIGLYTHDWGTVSRARAACGTDTDRSAPCSANTAEVVVRQGRVVSQSDTPGAGDIPADTEVLLGRDGGADTLRALQPGDHVQIGTRMSARALPSFEFAIGGFRILSGGQPLPKLDAATLAPRTGAGVSADGRTVYLLTIDGRTAGSTGASVAELADMLRSFGAVDAMNLDGGGSSTVAVAEGSQVAVKNAPSDGAERPVANGIGVFTRR</sequence>
<accession>A0A9W6R3L6</accession>
<evidence type="ECO:0000313" key="4">
    <source>
        <dbReference type="Proteomes" id="UP001165136"/>
    </source>
</evidence>
<dbReference type="Pfam" id="PF09992">
    <property type="entry name" value="NAGPA"/>
    <property type="match status" value="1"/>
</dbReference>
<protein>
    <recommendedName>
        <fullName evidence="2">Phosphodiester glycosidase domain-containing protein</fullName>
    </recommendedName>
</protein>
<dbReference type="InterPro" id="IPR006311">
    <property type="entry name" value="TAT_signal"/>
</dbReference>
<evidence type="ECO:0000256" key="1">
    <source>
        <dbReference type="SAM" id="SignalP"/>
    </source>
</evidence>
<gene>
    <name evidence="3" type="ORF">Atai01_55030</name>
</gene>
<dbReference type="AlphaFoldDB" id="A0A9W6R3L6"/>
<dbReference type="PANTHER" id="PTHR40446">
    <property type="entry name" value="N-ACETYLGLUCOSAMINE-1-PHOSPHODIESTER ALPHA-N-ACETYLGLUCOSAMINIDASE"/>
    <property type="match status" value="1"/>
</dbReference>
<organism evidence="3 4">
    <name type="scientific">Amycolatopsis taiwanensis</name>
    <dbReference type="NCBI Taxonomy" id="342230"/>
    <lineage>
        <taxon>Bacteria</taxon>
        <taxon>Bacillati</taxon>
        <taxon>Actinomycetota</taxon>
        <taxon>Actinomycetes</taxon>
        <taxon>Pseudonocardiales</taxon>
        <taxon>Pseudonocardiaceae</taxon>
        <taxon>Amycolatopsis</taxon>
    </lineage>
</organism>
<dbReference type="Proteomes" id="UP001165136">
    <property type="component" value="Unassembled WGS sequence"/>
</dbReference>
<name>A0A9W6R3L6_9PSEU</name>